<evidence type="ECO:0000313" key="2">
    <source>
        <dbReference type="Proteomes" id="UP000689195"/>
    </source>
</evidence>
<organism evidence="1 2">
    <name type="scientific">Paramecium pentaurelia</name>
    <dbReference type="NCBI Taxonomy" id="43138"/>
    <lineage>
        <taxon>Eukaryota</taxon>
        <taxon>Sar</taxon>
        <taxon>Alveolata</taxon>
        <taxon>Ciliophora</taxon>
        <taxon>Intramacronucleata</taxon>
        <taxon>Oligohymenophorea</taxon>
        <taxon>Peniculida</taxon>
        <taxon>Parameciidae</taxon>
        <taxon>Paramecium</taxon>
    </lineage>
</organism>
<dbReference type="EMBL" id="CAJJDO010000157">
    <property type="protein sequence ID" value="CAD8210102.1"/>
    <property type="molecule type" value="Genomic_DNA"/>
</dbReference>
<reference evidence="1" key="1">
    <citation type="submission" date="2021-01" db="EMBL/GenBank/DDBJ databases">
        <authorList>
            <consortium name="Genoscope - CEA"/>
            <person name="William W."/>
        </authorList>
    </citation>
    <scope>NUCLEOTIDE SEQUENCE</scope>
</reference>
<evidence type="ECO:0000313" key="1">
    <source>
        <dbReference type="EMBL" id="CAD8210102.1"/>
    </source>
</evidence>
<name>A0A8S1YE22_9CILI</name>
<dbReference type="Proteomes" id="UP000689195">
    <property type="component" value="Unassembled WGS sequence"/>
</dbReference>
<keyword evidence="2" id="KW-1185">Reference proteome</keyword>
<dbReference type="AlphaFoldDB" id="A0A8S1YE22"/>
<gene>
    <name evidence="1" type="ORF">PPENT_87.1.T1570112</name>
</gene>
<proteinExistence type="predicted"/>
<protein>
    <submittedName>
        <fullName evidence="1">Uncharacterized protein</fullName>
    </submittedName>
</protein>
<comment type="caution">
    <text evidence="1">The sequence shown here is derived from an EMBL/GenBank/DDBJ whole genome shotgun (WGS) entry which is preliminary data.</text>
</comment>
<sequence length="255" mass="29875">MLASINKKSSSLRGGGCGTFRMILRTQANLKSDIQDIENFMTKFDSFVEIICFKAAVVNYLESQEITLAIQWLIFQEENIYLLNKNVQYIINSYNLIVEGIRKLLKRCLIQIRTNQFKCLHILQIAASLSKVIFSFYGMNRNRIMKIDFQKEFFLSLTKTSFEMTTNKNKEREDIVKGFVSGIFGSQVQMKPNAELLESIFQAACQIHNMQKIKKNRKQYDQICQNGRSYIIQKKIANRIRKKQSYKMRKNMIKL</sequence>
<accession>A0A8S1YE22</accession>